<accession>R4UI39</accession>
<keyword evidence="1" id="KW-0175">Coiled coil</keyword>
<dbReference type="Proteomes" id="UP000013964">
    <property type="component" value="Chromosome"/>
</dbReference>
<dbReference type="STRING" id="1276227.SCHRY_v1c03990"/>
<name>R4UI39_9MOLU</name>
<gene>
    <name evidence="2" type="ORF">SCHRY_v1c03990</name>
</gene>
<dbReference type="AlphaFoldDB" id="R4UI39"/>
<dbReference type="OrthoDB" id="389507at2"/>
<keyword evidence="3" id="KW-1185">Reference proteome</keyword>
<sequence>MAVKKTVAQAPTANISDLINQIINEGSDLQTKDEVQAIREKQLHEEWIKKNNEACILEAKKWEARIVAAKEREKKLAAKKAELDKVDVEKIAKLEEQQKQEIIKNNALYEERTKKQIKMSNIARVKNAMRARKSILSKESWEKESQKWEKLLDQVSR</sequence>
<evidence type="ECO:0000313" key="3">
    <source>
        <dbReference type="Proteomes" id="UP000013964"/>
    </source>
</evidence>
<proteinExistence type="predicted"/>
<evidence type="ECO:0000313" key="2">
    <source>
        <dbReference type="EMBL" id="AGM24981.1"/>
    </source>
</evidence>
<dbReference type="EMBL" id="CP005077">
    <property type="protein sequence ID" value="AGM24981.1"/>
    <property type="molecule type" value="Genomic_DNA"/>
</dbReference>
<organism evidence="2 3">
    <name type="scientific">Spiroplasma chrysopicola DF-1</name>
    <dbReference type="NCBI Taxonomy" id="1276227"/>
    <lineage>
        <taxon>Bacteria</taxon>
        <taxon>Bacillati</taxon>
        <taxon>Mycoplasmatota</taxon>
        <taxon>Mollicutes</taxon>
        <taxon>Entomoplasmatales</taxon>
        <taxon>Spiroplasmataceae</taxon>
        <taxon>Spiroplasma</taxon>
    </lineage>
</organism>
<dbReference type="HOGENOM" id="CLU_1685478_0_0_14"/>
<reference evidence="2 3" key="1">
    <citation type="journal article" date="2013" name="Genome Biol. Evol.">
        <title>Complete genomes of two dipteran-associated spiroplasmas provided insights into the origin, dynamics, and impacts of viral invasion in spiroplasma.</title>
        <authorList>
            <person name="Ku C."/>
            <person name="Lo W.S."/>
            <person name="Chen L.L."/>
            <person name="Kuo C.H."/>
        </authorList>
    </citation>
    <scope>NUCLEOTIDE SEQUENCE [LARGE SCALE GENOMIC DNA]</scope>
    <source>
        <strain evidence="2 3">DF-1</strain>
    </source>
</reference>
<dbReference type="KEGG" id="scr:SCHRY_v1c03990"/>
<dbReference type="RefSeq" id="WP_016338806.1">
    <property type="nucleotide sequence ID" value="NC_021280.1"/>
</dbReference>
<evidence type="ECO:0000256" key="1">
    <source>
        <dbReference type="SAM" id="Coils"/>
    </source>
</evidence>
<dbReference type="PATRIC" id="fig|1276227.3.peg.398"/>
<feature type="coiled-coil region" evidence="1">
    <location>
        <begin position="59"/>
        <end position="112"/>
    </location>
</feature>
<protein>
    <submittedName>
        <fullName evidence="2">Uncharacterized protein</fullName>
    </submittedName>
</protein>